<dbReference type="InterPro" id="IPR032710">
    <property type="entry name" value="NTF2-like_dom_sf"/>
</dbReference>
<organism evidence="1 2">
    <name type="scientific">Microbacterium sorbitolivorans</name>
    <dbReference type="NCBI Taxonomy" id="1867410"/>
    <lineage>
        <taxon>Bacteria</taxon>
        <taxon>Bacillati</taxon>
        <taxon>Actinomycetota</taxon>
        <taxon>Actinomycetes</taxon>
        <taxon>Micrococcales</taxon>
        <taxon>Microbacteriaceae</taxon>
        <taxon>Microbacterium</taxon>
    </lineage>
</organism>
<protein>
    <submittedName>
        <fullName evidence="1">Uncharacterized protein</fullName>
    </submittedName>
</protein>
<evidence type="ECO:0000313" key="1">
    <source>
        <dbReference type="EMBL" id="RCK61550.1"/>
    </source>
</evidence>
<proteinExistence type="predicted"/>
<dbReference type="EMBL" id="QORO01000001">
    <property type="protein sequence ID" value="RCK61550.1"/>
    <property type="molecule type" value="Genomic_DNA"/>
</dbReference>
<evidence type="ECO:0000313" key="2">
    <source>
        <dbReference type="Proteomes" id="UP000253508"/>
    </source>
</evidence>
<dbReference type="SUPFAM" id="SSF54427">
    <property type="entry name" value="NTF2-like"/>
    <property type="match status" value="1"/>
</dbReference>
<accession>A0A367Y7F7</accession>
<dbReference type="RefSeq" id="WP_114116655.1">
    <property type="nucleotide sequence ID" value="NZ_BMHU01000001.1"/>
</dbReference>
<dbReference type="Proteomes" id="UP000253508">
    <property type="component" value="Unassembled WGS sequence"/>
</dbReference>
<sequence length="161" mass="18113">MTNSEGRWTDEDTARAVFEALPEDHPCRAVRQFSNSILAEEDATALAELVTPEVLDDWGDFSSARRYFFDQAFSISTRSLRHREATDVAYVKLVPDDGIYLSEKPRQDMIGWVTLVWRPELGGWKLHCIGQPAPPHLLPRTAVAGEVPMGDNDEEVTLEQA</sequence>
<dbReference type="AlphaFoldDB" id="A0A367Y7F7"/>
<reference evidence="1 2" key="1">
    <citation type="submission" date="2018-07" db="EMBL/GenBank/DDBJ databases">
        <title>Microbacterium endoborsara sp. nov., a novel actinobacterium isolated from Borszczowia aralocaspica.</title>
        <authorList>
            <person name="An D."/>
        </authorList>
    </citation>
    <scope>NUCLEOTIDE SEQUENCE [LARGE SCALE GENOMIC DNA]</scope>
    <source>
        <strain evidence="1 2">C1.15228</strain>
    </source>
</reference>
<comment type="caution">
    <text evidence="1">The sequence shown here is derived from an EMBL/GenBank/DDBJ whole genome shotgun (WGS) entry which is preliminary data.</text>
</comment>
<gene>
    <name evidence="1" type="ORF">DTO57_02635</name>
</gene>
<name>A0A367Y7F7_9MICO</name>
<keyword evidence="2" id="KW-1185">Reference proteome</keyword>
<dbReference type="OrthoDB" id="4935397at2"/>